<dbReference type="RefSeq" id="WP_005059595.1">
    <property type="nucleotide sequence ID" value="NZ_KB849765.1"/>
</dbReference>
<dbReference type="GeneID" id="29857422"/>
<accession>N9E8P0</accession>
<protein>
    <recommendedName>
        <fullName evidence="3">Big-1 domain-containing protein</fullName>
    </recommendedName>
</protein>
<gene>
    <name evidence="4" type="ORF">F933_01279</name>
</gene>
<comment type="caution">
    <text evidence="4">The sequence shown here is derived from an EMBL/GenBank/DDBJ whole genome shotgun (WGS) entry which is preliminary data.</text>
</comment>
<feature type="chain" id="PRO_5004141428" description="Big-1 domain-containing protein" evidence="2">
    <location>
        <begin position="28"/>
        <end position="683"/>
    </location>
</feature>
<evidence type="ECO:0000313" key="5">
    <source>
        <dbReference type="Proteomes" id="UP000017670"/>
    </source>
</evidence>
<dbReference type="InterPro" id="IPR008964">
    <property type="entry name" value="Invasin/intimin_cell_adhesion"/>
</dbReference>
<dbReference type="EMBL" id="APQL01000005">
    <property type="protein sequence ID" value="ENW06828.1"/>
    <property type="molecule type" value="Genomic_DNA"/>
</dbReference>
<dbReference type="InterPro" id="IPR013783">
    <property type="entry name" value="Ig-like_fold"/>
</dbReference>
<reference evidence="4 5" key="1">
    <citation type="submission" date="2013-02" db="EMBL/GenBank/DDBJ databases">
        <title>The Genome Sequence of Acinetobacter beijerinckii CIP 110307.</title>
        <authorList>
            <consortium name="The Broad Institute Genome Sequencing Platform"/>
            <consortium name="The Broad Institute Genome Sequencing Center for Infectious Disease"/>
            <person name="Cerqueira G."/>
            <person name="Feldgarden M."/>
            <person name="Courvalin P."/>
            <person name="Perichon B."/>
            <person name="Grillot-Courvalin C."/>
            <person name="Clermont D."/>
            <person name="Rocha E."/>
            <person name="Yoon E.-J."/>
            <person name="Nemec A."/>
            <person name="Walker B."/>
            <person name="Young S.K."/>
            <person name="Zeng Q."/>
            <person name="Gargeya S."/>
            <person name="Fitzgerald M."/>
            <person name="Haas B."/>
            <person name="Abouelleil A."/>
            <person name="Alvarado L."/>
            <person name="Arachchi H.M."/>
            <person name="Berlin A.M."/>
            <person name="Chapman S.B."/>
            <person name="Dewar J."/>
            <person name="Goldberg J."/>
            <person name="Griggs A."/>
            <person name="Gujja S."/>
            <person name="Hansen M."/>
            <person name="Howarth C."/>
            <person name="Imamovic A."/>
            <person name="Larimer J."/>
            <person name="McCowan C."/>
            <person name="Murphy C."/>
            <person name="Neiman D."/>
            <person name="Pearson M."/>
            <person name="Priest M."/>
            <person name="Roberts A."/>
            <person name="Saif S."/>
            <person name="Shea T."/>
            <person name="Sisk P."/>
            <person name="Sykes S."/>
            <person name="Wortman J."/>
            <person name="Nusbaum C."/>
            <person name="Birren B."/>
        </authorList>
    </citation>
    <scope>NUCLEOTIDE SEQUENCE [LARGE SCALE GENOMIC DNA]</scope>
    <source>
        <strain evidence="4 5">CIP 110307</strain>
    </source>
</reference>
<evidence type="ECO:0000313" key="4">
    <source>
        <dbReference type="EMBL" id="ENW06828.1"/>
    </source>
</evidence>
<dbReference type="eggNOG" id="COG2373">
    <property type="taxonomic scope" value="Bacteria"/>
</dbReference>
<dbReference type="Proteomes" id="UP000017670">
    <property type="component" value="Unassembled WGS sequence"/>
</dbReference>
<dbReference type="SUPFAM" id="SSF49373">
    <property type="entry name" value="Invasin/intimin cell-adhesion fragments"/>
    <property type="match status" value="1"/>
</dbReference>
<dbReference type="InterPro" id="IPR003344">
    <property type="entry name" value="Big_1_dom"/>
</dbReference>
<feature type="domain" description="Big-1" evidence="3">
    <location>
        <begin position="387"/>
        <end position="461"/>
    </location>
</feature>
<keyword evidence="2" id="KW-0732">Signal</keyword>
<dbReference type="STRING" id="262668.GCA_000931715_01212"/>
<evidence type="ECO:0000256" key="2">
    <source>
        <dbReference type="SAM" id="SignalP"/>
    </source>
</evidence>
<dbReference type="HOGENOM" id="CLU_402615_0_0_6"/>
<organism evidence="4 5">
    <name type="scientific">Acinetobacter beijerinckii CIP 110307</name>
    <dbReference type="NCBI Taxonomy" id="1217648"/>
    <lineage>
        <taxon>Bacteria</taxon>
        <taxon>Pseudomonadati</taxon>
        <taxon>Pseudomonadota</taxon>
        <taxon>Gammaproteobacteria</taxon>
        <taxon>Moraxellales</taxon>
        <taxon>Moraxellaceae</taxon>
        <taxon>Acinetobacter</taxon>
    </lineage>
</organism>
<evidence type="ECO:0000259" key="3">
    <source>
        <dbReference type="Pfam" id="PF02369"/>
    </source>
</evidence>
<comment type="similarity">
    <text evidence="1">Belongs to the intimin/invasin family.</text>
</comment>
<sequence>MIMNKKQLNLKLSAVALSILLASCGGGGGYFDSSNSNNSNGGGTSGSGGTTEPNQVSAELLSVGQSKSSLNAGGEDSLTLTIRTLDKTGGIIPKANVKIEIKDAQTAGASLDTKSTLTSDENGLITTKLSLVNSTLNQRMNRTITIVVSSGQAKQELTIPVNGTAIILSSDLSLLQEGETANVTLIALDAIGNPLHNAQASLVDSTGKVITDVKTTDSNGRAIFKVPYSTVVSSANRQLSLIGKITVDAANQSISNLLSTDAVVLTANVVNNVLQLTSDTNPVGVDIPKLLTFKVAANTQAELSGKTIKFATTNGSVISQASIINIRQENGMWVGDASTTLIGAIASIATVSAQFGVNVIYITQKISPGVPATISIQSESSVLSPGAKTKVIALVKDKNGSPVPNTEVSFNVVKDTSSTGSISQPTAMTDSAGRATVIYTAGAAQTLGGGVEINASAGNAVTPKPVYSPNLKLTVSTQSAYITISQNHLVATDPSANTFYNKEFSASVVDTAGNPIPNHEISISLELVSFMKGKFNWVRDYTYGQATDGTIGWFSFLRWSRDYMTYENGVAKRITTFVECPSNEYANNIAILSMSNAPLGTKATFTTDAQGKFDFKVRYGKNYSNWLRVNLNASTTVSTKDNTMSLSLVPPVAAVDVDDIEGKWRPDETSPFGTDISTCNNYK</sequence>
<dbReference type="PROSITE" id="PS51257">
    <property type="entry name" value="PROKAR_LIPOPROTEIN"/>
    <property type="match status" value="1"/>
</dbReference>
<feature type="signal peptide" evidence="2">
    <location>
        <begin position="1"/>
        <end position="27"/>
    </location>
</feature>
<name>N9E8P0_9GAMM</name>
<dbReference type="Pfam" id="PF02369">
    <property type="entry name" value="Big_1"/>
    <property type="match status" value="1"/>
</dbReference>
<keyword evidence="5" id="KW-1185">Reference proteome</keyword>
<proteinExistence type="inferred from homology"/>
<dbReference type="PATRIC" id="fig|1217648.3.peg.1266"/>
<dbReference type="AlphaFoldDB" id="N9E8P0"/>
<dbReference type="Gene3D" id="2.60.40.10">
    <property type="entry name" value="Immunoglobulins"/>
    <property type="match status" value="2"/>
</dbReference>
<evidence type="ECO:0000256" key="1">
    <source>
        <dbReference type="ARBA" id="ARBA00010116"/>
    </source>
</evidence>